<keyword evidence="2" id="KW-1185">Reference proteome</keyword>
<name>A0ABU6QY07_9FABA</name>
<evidence type="ECO:0000313" key="1">
    <source>
        <dbReference type="EMBL" id="MED6116458.1"/>
    </source>
</evidence>
<sequence length="52" mass="5871">MAFLDPQMLAPRWIVPTMPPPDCFVPYIHEAGFGGMCPFDYDMPLVSALVER</sequence>
<organism evidence="1 2">
    <name type="scientific">Stylosanthes scabra</name>
    <dbReference type="NCBI Taxonomy" id="79078"/>
    <lineage>
        <taxon>Eukaryota</taxon>
        <taxon>Viridiplantae</taxon>
        <taxon>Streptophyta</taxon>
        <taxon>Embryophyta</taxon>
        <taxon>Tracheophyta</taxon>
        <taxon>Spermatophyta</taxon>
        <taxon>Magnoliopsida</taxon>
        <taxon>eudicotyledons</taxon>
        <taxon>Gunneridae</taxon>
        <taxon>Pentapetalae</taxon>
        <taxon>rosids</taxon>
        <taxon>fabids</taxon>
        <taxon>Fabales</taxon>
        <taxon>Fabaceae</taxon>
        <taxon>Papilionoideae</taxon>
        <taxon>50 kb inversion clade</taxon>
        <taxon>dalbergioids sensu lato</taxon>
        <taxon>Dalbergieae</taxon>
        <taxon>Pterocarpus clade</taxon>
        <taxon>Stylosanthes</taxon>
    </lineage>
</organism>
<dbReference type="EMBL" id="JASCZI010002813">
    <property type="protein sequence ID" value="MED6116458.1"/>
    <property type="molecule type" value="Genomic_DNA"/>
</dbReference>
<proteinExistence type="predicted"/>
<gene>
    <name evidence="1" type="ORF">PIB30_100499</name>
</gene>
<dbReference type="Proteomes" id="UP001341840">
    <property type="component" value="Unassembled WGS sequence"/>
</dbReference>
<protein>
    <submittedName>
        <fullName evidence="1">Uncharacterized protein</fullName>
    </submittedName>
</protein>
<reference evidence="1 2" key="1">
    <citation type="journal article" date="2023" name="Plants (Basel)">
        <title>Bridging the Gap: Combining Genomics and Transcriptomics Approaches to Understand Stylosanthes scabra, an Orphan Legume from the Brazilian Caatinga.</title>
        <authorList>
            <person name="Ferreira-Neto J.R.C."/>
            <person name="da Silva M.D."/>
            <person name="Binneck E."/>
            <person name="de Melo N.F."/>
            <person name="da Silva R.H."/>
            <person name="de Melo A.L.T.M."/>
            <person name="Pandolfi V."/>
            <person name="Bustamante F.O."/>
            <person name="Brasileiro-Vidal A.C."/>
            <person name="Benko-Iseppon A.M."/>
        </authorList>
    </citation>
    <scope>NUCLEOTIDE SEQUENCE [LARGE SCALE GENOMIC DNA]</scope>
    <source>
        <tissue evidence="1">Leaves</tissue>
    </source>
</reference>
<evidence type="ECO:0000313" key="2">
    <source>
        <dbReference type="Proteomes" id="UP001341840"/>
    </source>
</evidence>
<accession>A0ABU6QY07</accession>
<comment type="caution">
    <text evidence="1">The sequence shown here is derived from an EMBL/GenBank/DDBJ whole genome shotgun (WGS) entry which is preliminary data.</text>
</comment>